<evidence type="ECO:0000256" key="7">
    <source>
        <dbReference type="ARBA" id="ARBA00023163"/>
    </source>
</evidence>
<evidence type="ECO:0000313" key="12">
    <source>
        <dbReference type="RefSeq" id="XP_034103533.1"/>
    </source>
</evidence>
<dbReference type="GO" id="GO:0008270">
    <property type="term" value="F:zinc ion binding"/>
    <property type="evidence" value="ECO:0007669"/>
    <property type="project" value="UniProtKB-KW"/>
</dbReference>
<evidence type="ECO:0000256" key="4">
    <source>
        <dbReference type="ARBA" id="ARBA00022771"/>
    </source>
</evidence>
<dbReference type="AlphaFoldDB" id="A0A6P8WVT2"/>
<keyword evidence="7" id="KW-0804">Transcription</keyword>
<dbReference type="FunFam" id="3.30.160.60:FF:000100">
    <property type="entry name" value="Zinc finger 45-like"/>
    <property type="match status" value="1"/>
</dbReference>
<evidence type="ECO:0000256" key="2">
    <source>
        <dbReference type="ARBA" id="ARBA00022723"/>
    </source>
</evidence>
<evidence type="ECO:0000256" key="6">
    <source>
        <dbReference type="ARBA" id="ARBA00023015"/>
    </source>
</evidence>
<protein>
    <submittedName>
        <fullName evidence="12">Zinc finger protein 160</fullName>
    </submittedName>
</protein>
<dbReference type="GeneID" id="117567571"/>
<keyword evidence="5" id="KW-0862">Zinc</keyword>
<dbReference type="InterPro" id="IPR013087">
    <property type="entry name" value="Znf_C2H2_type"/>
</dbReference>
<evidence type="ECO:0000256" key="9">
    <source>
        <dbReference type="PROSITE-ProRule" id="PRU00042"/>
    </source>
</evidence>
<dbReference type="OrthoDB" id="2687452at2759"/>
<accession>A0A6P8WVT2</accession>
<proteinExistence type="predicted"/>
<dbReference type="InterPro" id="IPR012934">
    <property type="entry name" value="Znf_AD"/>
</dbReference>
<feature type="domain" description="C2H2-type" evidence="10">
    <location>
        <begin position="291"/>
        <end position="318"/>
    </location>
</feature>
<evidence type="ECO:0000256" key="3">
    <source>
        <dbReference type="ARBA" id="ARBA00022737"/>
    </source>
</evidence>
<comment type="subcellular location">
    <subcellularLocation>
        <location evidence="1">Nucleus</location>
    </subcellularLocation>
</comment>
<dbReference type="SMART" id="SM00355">
    <property type="entry name" value="ZnF_C2H2"/>
    <property type="match status" value="6"/>
</dbReference>
<dbReference type="InterPro" id="IPR051061">
    <property type="entry name" value="Zinc_finger_trans_reg"/>
</dbReference>
<feature type="domain" description="C2H2-type" evidence="10">
    <location>
        <begin position="225"/>
        <end position="255"/>
    </location>
</feature>
<evidence type="ECO:0000256" key="5">
    <source>
        <dbReference type="ARBA" id="ARBA00022833"/>
    </source>
</evidence>
<evidence type="ECO:0000256" key="1">
    <source>
        <dbReference type="ARBA" id="ARBA00004123"/>
    </source>
</evidence>
<dbReference type="InterPro" id="IPR036236">
    <property type="entry name" value="Znf_C2H2_sf"/>
</dbReference>
<keyword evidence="8" id="KW-0539">Nucleus</keyword>
<dbReference type="Proteomes" id="UP000515160">
    <property type="component" value="Chromosome 3"/>
</dbReference>
<keyword evidence="4 9" id="KW-0863">Zinc-finger</keyword>
<gene>
    <name evidence="12" type="primary">LOC117567571</name>
</gene>
<feature type="domain" description="C2H2-type" evidence="10">
    <location>
        <begin position="321"/>
        <end position="349"/>
    </location>
</feature>
<feature type="domain" description="C2H2-type" evidence="10">
    <location>
        <begin position="257"/>
        <end position="287"/>
    </location>
</feature>
<dbReference type="Gene3D" id="3.30.160.60">
    <property type="entry name" value="Classic Zinc Finger"/>
    <property type="match status" value="4"/>
</dbReference>
<name>A0A6P8WVT2_DROAB</name>
<keyword evidence="6" id="KW-0805">Transcription regulation</keyword>
<dbReference type="Pfam" id="PF00096">
    <property type="entry name" value="zf-C2H2"/>
    <property type="match status" value="4"/>
</dbReference>
<keyword evidence="3" id="KW-0677">Repeat</keyword>
<feature type="domain" description="C2H2-type" evidence="10">
    <location>
        <begin position="350"/>
        <end position="378"/>
    </location>
</feature>
<dbReference type="RefSeq" id="XP_034103533.1">
    <property type="nucleotide sequence ID" value="XM_034247642.2"/>
</dbReference>
<dbReference type="PANTHER" id="PTHR46179:SF13">
    <property type="entry name" value="C2H2-TYPE DOMAIN-CONTAINING PROTEIN"/>
    <property type="match status" value="1"/>
</dbReference>
<evidence type="ECO:0000313" key="11">
    <source>
        <dbReference type="Proteomes" id="UP000515160"/>
    </source>
</evidence>
<evidence type="ECO:0000259" key="10">
    <source>
        <dbReference type="PROSITE" id="PS50157"/>
    </source>
</evidence>
<evidence type="ECO:0000256" key="8">
    <source>
        <dbReference type="ARBA" id="ARBA00023242"/>
    </source>
</evidence>
<feature type="domain" description="C2H2-type" evidence="10">
    <location>
        <begin position="197"/>
        <end position="224"/>
    </location>
</feature>
<dbReference type="PROSITE" id="PS00028">
    <property type="entry name" value="ZINC_FINGER_C2H2_1"/>
    <property type="match status" value="6"/>
</dbReference>
<dbReference type="PROSITE" id="PS50157">
    <property type="entry name" value="ZINC_FINGER_C2H2_2"/>
    <property type="match status" value="6"/>
</dbReference>
<reference evidence="12" key="1">
    <citation type="submission" date="2025-08" db="UniProtKB">
        <authorList>
            <consortium name="RefSeq"/>
        </authorList>
    </citation>
    <scope>IDENTIFICATION</scope>
    <source>
        <strain evidence="12">15112-1751.03</strain>
        <tissue evidence="12">Whole Adult</tissue>
    </source>
</reference>
<dbReference type="PANTHER" id="PTHR46179">
    <property type="entry name" value="ZINC FINGER PROTEIN"/>
    <property type="match status" value="1"/>
</dbReference>
<dbReference type="SUPFAM" id="SSF57667">
    <property type="entry name" value="beta-beta-alpha zinc fingers"/>
    <property type="match status" value="4"/>
</dbReference>
<keyword evidence="2" id="KW-0479">Metal-binding</keyword>
<dbReference type="SMART" id="SM00868">
    <property type="entry name" value="zf-AD"/>
    <property type="match status" value="1"/>
</dbReference>
<dbReference type="GO" id="GO:0005634">
    <property type="term" value="C:nucleus"/>
    <property type="evidence" value="ECO:0007669"/>
    <property type="project" value="UniProtKB-SubCell"/>
</dbReference>
<dbReference type="GO" id="GO:0006357">
    <property type="term" value="P:regulation of transcription by RNA polymerase II"/>
    <property type="evidence" value="ECO:0007669"/>
    <property type="project" value="TreeGrafter"/>
</dbReference>
<keyword evidence="11" id="KW-1185">Reference proteome</keyword>
<organism evidence="11 12">
    <name type="scientific">Drosophila albomicans</name>
    <name type="common">Fruit fly</name>
    <dbReference type="NCBI Taxonomy" id="7291"/>
    <lineage>
        <taxon>Eukaryota</taxon>
        <taxon>Metazoa</taxon>
        <taxon>Ecdysozoa</taxon>
        <taxon>Arthropoda</taxon>
        <taxon>Hexapoda</taxon>
        <taxon>Insecta</taxon>
        <taxon>Pterygota</taxon>
        <taxon>Neoptera</taxon>
        <taxon>Endopterygota</taxon>
        <taxon>Diptera</taxon>
        <taxon>Brachycera</taxon>
        <taxon>Muscomorpha</taxon>
        <taxon>Ephydroidea</taxon>
        <taxon>Drosophilidae</taxon>
        <taxon>Drosophila</taxon>
    </lineage>
</organism>
<sequence length="381" mass="43829">MFKSERNSSACRALADTTTTTNTNEPSSACNSLSRMSLCRACLVLLGSQDVSYDLCREKDLAVKFLGCMGNRAKGFPQALLDSSLSCNVVLQCICECCYQLVQKFHDFQCMCEESQRNFDKIMLQVNAKDVEEIQENTIVETPLESPNVEEIAQLQSSLVIEEIEKVYIVEDETAKGTLGKERIPTSQRARGVRNKTECHICGRGFYKMSLYEAHMQKHRGEQPYKCTFDECGKTYARANLLTAHLREVHQNSARIYACLEPNCNKVYTAARSLNYHIRRGHRKEESSAAHICDKCGKSYGRRAHLTRHQWVHKSKGERKFECSYCTQRFYTNQNMKDHLQRRHSHKPALRCRRCGRIFESRAALSNHTMKKHAKLRNKMK</sequence>